<reference evidence="3 4" key="1">
    <citation type="submission" date="2014-03" db="EMBL/GenBank/DDBJ databases">
        <title>Genomics of Bifidobacteria.</title>
        <authorList>
            <person name="Ventura M."/>
            <person name="Milani C."/>
            <person name="Lugli G.A."/>
        </authorList>
    </citation>
    <scope>NUCLEOTIDE SEQUENCE [LARGE SCALE GENOMIC DNA]</scope>
    <source>
        <strain evidence="3 4">LMG 21811</strain>
    </source>
</reference>
<dbReference type="eggNOG" id="ENOG50333MW">
    <property type="taxonomic scope" value="Bacteria"/>
</dbReference>
<evidence type="ECO:0000256" key="1">
    <source>
        <dbReference type="SAM" id="MobiDB-lite"/>
    </source>
</evidence>
<feature type="transmembrane region" description="Helical" evidence="2">
    <location>
        <begin position="88"/>
        <end position="106"/>
    </location>
</feature>
<evidence type="ECO:0008006" key="5">
    <source>
        <dbReference type="Google" id="ProtNLM"/>
    </source>
</evidence>
<feature type="transmembrane region" description="Helical" evidence="2">
    <location>
        <begin position="126"/>
        <end position="149"/>
    </location>
</feature>
<gene>
    <name evidence="3" type="ORF">BRUM_0254</name>
</gene>
<evidence type="ECO:0000313" key="4">
    <source>
        <dbReference type="Proteomes" id="UP000029078"/>
    </source>
</evidence>
<accession>A0A087D4N8</accession>
<proteinExistence type="predicted"/>
<name>A0A087D4N8_BIFRU</name>
<keyword evidence="4" id="KW-1185">Reference proteome</keyword>
<dbReference type="EMBL" id="JGZL01000003">
    <property type="protein sequence ID" value="KFI90488.1"/>
    <property type="molecule type" value="Genomic_DNA"/>
</dbReference>
<dbReference type="Proteomes" id="UP000029078">
    <property type="component" value="Unassembled WGS sequence"/>
</dbReference>
<dbReference type="RefSeq" id="WP_026646158.1">
    <property type="nucleotide sequence ID" value="NZ_JGZL01000003.1"/>
</dbReference>
<keyword evidence="2" id="KW-0812">Transmembrane</keyword>
<keyword evidence="2" id="KW-1133">Transmembrane helix</keyword>
<sequence length="184" mass="20264">MTQRMQETQPKPQSQENIDRRLLPWSHRLPIWARFLIDLLAGAIVGMIGTMAHRMGASANIPYGLVLAYMLVIMSTWSARSRDGVSGLALHLIGSSLMVWTVMAGYGPGGDAMIPVGFGDSVSLPYFSNNVGYFWLYGVVLIPLVMLVLPKRWFTMPPREADGAPENAPNESQEMDNAADQPVD</sequence>
<comment type="caution">
    <text evidence="3">The sequence shown here is derived from an EMBL/GenBank/DDBJ whole genome shotgun (WGS) entry which is preliminary data.</text>
</comment>
<organism evidence="3 4">
    <name type="scientific">Bifidobacterium ruminantium</name>
    <dbReference type="NCBI Taxonomy" id="78346"/>
    <lineage>
        <taxon>Bacteria</taxon>
        <taxon>Bacillati</taxon>
        <taxon>Actinomycetota</taxon>
        <taxon>Actinomycetes</taxon>
        <taxon>Bifidobacteriales</taxon>
        <taxon>Bifidobacteriaceae</taxon>
        <taxon>Bifidobacterium</taxon>
    </lineage>
</organism>
<feature type="transmembrane region" description="Helical" evidence="2">
    <location>
        <begin position="31"/>
        <end position="49"/>
    </location>
</feature>
<protein>
    <recommendedName>
        <fullName evidence="5">Alcohol dehydrogenase, class IV</fullName>
    </recommendedName>
</protein>
<evidence type="ECO:0000313" key="3">
    <source>
        <dbReference type="EMBL" id="KFI90488.1"/>
    </source>
</evidence>
<keyword evidence="2" id="KW-0472">Membrane</keyword>
<dbReference type="STRING" id="78346.BRUM_0254"/>
<feature type="transmembrane region" description="Helical" evidence="2">
    <location>
        <begin position="61"/>
        <end position="79"/>
    </location>
</feature>
<feature type="region of interest" description="Disordered" evidence="1">
    <location>
        <begin position="159"/>
        <end position="184"/>
    </location>
</feature>
<evidence type="ECO:0000256" key="2">
    <source>
        <dbReference type="SAM" id="Phobius"/>
    </source>
</evidence>
<dbReference type="AlphaFoldDB" id="A0A087D4N8"/>